<protein>
    <submittedName>
        <fullName evidence="1">IncF plasmid conjugative transfer pilus assembly protein TraW</fullName>
    </submittedName>
</protein>
<dbReference type="AlphaFoldDB" id="A0A0C4YH01"/>
<evidence type="ECO:0000313" key="1">
    <source>
        <dbReference type="EMBL" id="AJG22233.1"/>
    </source>
</evidence>
<gene>
    <name evidence="1" type="ORF">RR42_s0642</name>
</gene>
<organism evidence="1 2">
    <name type="scientific">Cupriavidus basilensis</name>
    <dbReference type="NCBI Taxonomy" id="68895"/>
    <lineage>
        <taxon>Bacteria</taxon>
        <taxon>Pseudomonadati</taxon>
        <taxon>Pseudomonadota</taxon>
        <taxon>Betaproteobacteria</taxon>
        <taxon>Burkholderiales</taxon>
        <taxon>Burkholderiaceae</taxon>
        <taxon>Cupriavidus</taxon>
    </lineage>
</organism>
<sequence length="192" mass="21378">MHLVPAVAADALGPTYPIVEPDLLQDIRRSLQDKERSGKLALLQREAVARSEHAMRNPKPARDVVRTLTPRTFYFDPTVAVGQPITGPGGEILVQAGQRFNPLDEVALRQQLVFFDARDASQVALAAKVIADSRAPSKPILVNGDYLALQKRWQRQVFYDQSGSLVRKLGIRQVPAVVRQDGKRLRIEEILP</sequence>
<evidence type="ECO:0000313" key="2">
    <source>
        <dbReference type="Proteomes" id="UP000031843"/>
    </source>
</evidence>
<dbReference type="EMBL" id="CP010537">
    <property type="protein sequence ID" value="AJG22233.1"/>
    <property type="molecule type" value="Genomic_DNA"/>
</dbReference>
<dbReference type="InterPro" id="IPR014114">
    <property type="entry name" value="TraW"/>
</dbReference>
<name>A0A0C4YH01_9BURK</name>
<dbReference type="KEGG" id="cbw:RR42_s0642"/>
<dbReference type="NCBIfam" id="TIGR02743">
    <property type="entry name" value="TraW"/>
    <property type="match status" value="1"/>
</dbReference>
<accession>A0A0C4YH01</accession>
<dbReference type="Proteomes" id="UP000031843">
    <property type="component" value="Chromosome secondary"/>
</dbReference>
<dbReference type="STRING" id="68895.RR42_s0642"/>
<reference evidence="1 2" key="1">
    <citation type="journal article" date="2015" name="Genome Announc.">
        <title>Complete Genome Sequence of Cupriavidus basilensis 4G11, Isolated from the Oak Ridge Field Research Center Site.</title>
        <authorList>
            <person name="Ray J."/>
            <person name="Waters R.J."/>
            <person name="Skerker J.M."/>
            <person name="Kuehl J.V."/>
            <person name="Price M.N."/>
            <person name="Huang J."/>
            <person name="Chakraborty R."/>
            <person name="Arkin A.P."/>
            <person name="Deutschbauer A."/>
        </authorList>
    </citation>
    <scope>NUCLEOTIDE SEQUENCE [LARGE SCALE GENOMIC DNA]</scope>
    <source>
        <strain evidence="1">4G11</strain>
    </source>
</reference>
<keyword evidence="2" id="KW-1185">Reference proteome</keyword>
<proteinExistence type="predicted"/>